<accession>A0AAD7C3H8</accession>
<sequence length="826" mass="91575">MSGIQNSPTTMAVRPTLPPSAPLRQLGDSSFSELSALQYRDTVASISELTANDLKHQSSASHEVPDLSSEQYAVVPSSTATVLLASGAATYNPRPWIAEMCNFLKSTLRLSLGSTSYCSLAAAANERRDSGWQGQEAAAVLERKLALQTELCGILAVDLQAQEEIVKILAQKLREIQAKEKQRVLVLRACRKKVLELHWACCYLEDHDEHLRDQQQEAAHLKQRLRDSAAKIDQLHRKMAVERETGLAEKQRALAAKEAAEKERDELGVRLKDQQQETARLSQGLKDSAETIDQLHRKLAIERETGNAEKQRALAAKEAAEKERDELGVRLKDQQQETARLSQGLKDSAETIDQLHRKMAVERETGLAEKQRALAVKEAAEKERDELGVQLEDQGYKIVQLMKELDQFKECFADFNKALDSNKATLKLITSQPRPSGPSTMPREASNITRDHHATPTGPKRTSLLPVGHSPARTSMGTKLGPQVIYLPLPPNNLPQNIAPLLADPRGYNSIEPLQSPQNVPSHLVHQSGILQDTLSTFESPPPTQDTSLPASPHRRVFRNDAREALSQLLSAVKTIFPNSTPNTNVDRVIAAVRVCVNVNPTETAGVIEDILRNEHMAEEDIDSLKDRIISLVLQHQLRFGRSSWSGEPAQNTGLPRAVNMPHSSNMIQGIAPESTERFYITTRPRVIHPAIPFTIFESKTTFSLQHPPNLQLANGSNPRMPPIVAETAILIQPGDIYIHRNSTSNVHQAWVADLGAQWVDATRGQHVQHPRLNKVLLWRASDGLPSWVSMSHFNSQLRLPQTMSVPLRSVVSAAPGHSSARDFWA</sequence>
<feature type="compositionally biased region" description="Polar residues" evidence="2">
    <location>
        <begin position="1"/>
        <end position="10"/>
    </location>
</feature>
<reference evidence="3" key="1">
    <citation type="submission" date="2023-03" db="EMBL/GenBank/DDBJ databases">
        <title>Massive genome expansion in bonnet fungi (Mycena s.s.) driven by repeated elements and novel gene families across ecological guilds.</title>
        <authorList>
            <consortium name="Lawrence Berkeley National Laboratory"/>
            <person name="Harder C.B."/>
            <person name="Miyauchi S."/>
            <person name="Viragh M."/>
            <person name="Kuo A."/>
            <person name="Thoen E."/>
            <person name="Andreopoulos B."/>
            <person name="Lu D."/>
            <person name="Skrede I."/>
            <person name="Drula E."/>
            <person name="Henrissat B."/>
            <person name="Morin E."/>
            <person name="Kohler A."/>
            <person name="Barry K."/>
            <person name="LaButti K."/>
            <person name="Morin E."/>
            <person name="Salamov A."/>
            <person name="Lipzen A."/>
            <person name="Mereny Z."/>
            <person name="Hegedus B."/>
            <person name="Baldrian P."/>
            <person name="Stursova M."/>
            <person name="Weitz H."/>
            <person name="Taylor A."/>
            <person name="Grigoriev I.V."/>
            <person name="Nagy L.G."/>
            <person name="Martin F."/>
            <person name="Kauserud H."/>
        </authorList>
    </citation>
    <scope>NUCLEOTIDE SEQUENCE</scope>
    <source>
        <strain evidence="3">9284</strain>
    </source>
</reference>
<protein>
    <submittedName>
        <fullName evidence="3">Uncharacterized protein</fullName>
    </submittedName>
</protein>
<evidence type="ECO:0000313" key="4">
    <source>
        <dbReference type="Proteomes" id="UP001221142"/>
    </source>
</evidence>
<gene>
    <name evidence="3" type="ORF">FB45DRAFT_863407</name>
</gene>
<evidence type="ECO:0000256" key="1">
    <source>
        <dbReference type="SAM" id="Coils"/>
    </source>
</evidence>
<feature type="compositionally biased region" description="Polar residues" evidence="2">
    <location>
        <begin position="429"/>
        <end position="439"/>
    </location>
</feature>
<organism evidence="3 4">
    <name type="scientific">Roridomyces roridus</name>
    <dbReference type="NCBI Taxonomy" id="1738132"/>
    <lineage>
        <taxon>Eukaryota</taxon>
        <taxon>Fungi</taxon>
        <taxon>Dikarya</taxon>
        <taxon>Basidiomycota</taxon>
        <taxon>Agaricomycotina</taxon>
        <taxon>Agaricomycetes</taxon>
        <taxon>Agaricomycetidae</taxon>
        <taxon>Agaricales</taxon>
        <taxon>Marasmiineae</taxon>
        <taxon>Mycenaceae</taxon>
        <taxon>Roridomyces</taxon>
    </lineage>
</organism>
<dbReference type="AlphaFoldDB" id="A0AAD7C3H8"/>
<evidence type="ECO:0000313" key="3">
    <source>
        <dbReference type="EMBL" id="KAJ7638277.1"/>
    </source>
</evidence>
<feature type="region of interest" description="Disordered" evidence="2">
    <location>
        <begin position="429"/>
        <end position="467"/>
    </location>
</feature>
<comment type="caution">
    <text evidence="3">The sequence shown here is derived from an EMBL/GenBank/DDBJ whole genome shotgun (WGS) entry which is preliminary data.</text>
</comment>
<feature type="coiled-coil region" evidence="1">
    <location>
        <begin position="303"/>
        <end position="337"/>
    </location>
</feature>
<proteinExistence type="predicted"/>
<keyword evidence="1" id="KW-0175">Coiled coil</keyword>
<keyword evidence="4" id="KW-1185">Reference proteome</keyword>
<feature type="coiled-coil region" evidence="1">
    <location>
        <begin position="204"/>
        <end position="277"/>
    </location>
</feature>
<name>A0AAD7C3H8_9AGAR</name>
<evidence type="ECO:0000256" key="2">
    <source>
        <dbReference type="SAM" id="MobiDB-lite"/>
    </source>
</evidence>
<dbReference type="Proteomes" id="UP001221142">
    <property type="component" value="Unassembled WGS sequence"/>
</dbReference>
<feature type="region of interest" description="Disordered" evidence="2">
    <location>
        <begin position="1"/>
        <end position="20"/>
    </location>
</feature>
<dbReference type="EMBL" id="JARKIF010000005">
    <property type="protein sequence ID" value="KAJ7638277.1"/>
    <property type="molecule type" value="Genomic_DNA"/>
</dbReference>